<reference evidence="4" key="2">
    <citation type="submission" date="2023-05" db="EMBL/GenBank/DDBJ databases">
        <authorList>
            <person name="Schelkunov M.I."/>
        </authorList>
    </citation>
    <scope>NUCLEOTIDE SEQUENCE</scope>
    <source>
        <strain evidence="4">Hsosn_3</strain>
        <tissue evidence="4">Leaf</tissue>
    </source>
</reference>
<dbReference type="PANTHER" id="PTHR12210">
    <property type="entry name" value="DULLARD PROTEIN PHOSPHATASE"/>
    <property type="match status" value="1"/>
</dbReference>
<comment type="function">
    <text evidence="1">Essential component of the TIM23 complex, a complex that mediates the translocation of transit peptide-containing proteins across the mitochondrial inner membrane.</text>
</comment>
<accession>A0AAD8H311</accession>
<name>A0AAD8H311_9APIA</name>
<dbReference type="Gene3D" id="3.40.50.1000">
    <property type="entry name" value="HAD superfamily/HAD-like"/>
    <property type="match status" value="1"/>
</dbReference>
<dbReference type="InterPro" id="IPR004274">
    <property type="entry name" value="FCP1_dom"/>
</dbReference>
<proteinExistence type="inferred from homology"/>
<comment type="subunit">
    <text evidence="1">Component of the TIM23 complex.</text>
</comment>
<dbReference type="InterPro" id="IPR023214">
    <property type="entry name" value="HAD_sf"/>
</dbReference>
<dbReference type="SUPFAM" id="SSF56784">
    <property type="entry name" value="HAD-like"/>
    <property type="match status" value="1"/>
</dbReference>
<dbReference type="GO" id="GO:0015031">
    <property type="term" value="P:protein transport"/>
    <property type="evidence" value="ECO:0007669"/>
    <property type="project" value="UniProtKB-KW"/>
</dbReference>
<organism evidence="4 5">
    <name type="scientific">Heracleum sosnowskyi</name>
    <dbReference type="NCBI Taxonomy" id="360622"/>
    <lineage>
        <taxon>Eukaryota</taxon>
        <taxon>Viridiplantae</taxon>
        <taxon>Streptophyta</taxon>
        <taxon>Embryophyta</taxon>
        <taxon>Tracheophyta</taxon>
        <taxon>Spermatophyta</taxon>
        <taxon>Magnoliopsida</taxon>
        <taxon>eudicotyledons</taxon>
        <taxon>Gunneridae</taxon>
        <taxon>Pentapetalae</taxon>
        <taxon>asterids</taxon>
        <taxon>campanulids</taxon>
        <taxon>Apiales</taxon>
        <taxon>Apiaceae</taxon>
        <taxon>Apioideae</taxon>
        <taxon>apioid superclade</taxon>
        <taxon>Tordylieae</taxon>
        <taxon>Tordyliinae</taxon>
        <taxon>Heracleum</taxon>
    </lineage>
</organism>
<protein>
    <recommendedName>
        <fullName evidence="1">Mitochondrial import inner membrane translocase subunit TIM50</fullName>
    </recommendedName>
</protein>
<feature type="domain" description="FCP1 homology" evidence="3">
    <location>
        <begin position="320"/>
        <end position="493"/>
    </location>
</feature>
<dbReference type="EMBL" id="JAUIZM010000010">
    <property type="protein sequence ID" value="KAK1358692.1"/>
    <property type="molecule type" value="Genomic_DNA"/>
</dbReference>
<dbReference type="Pfam" id="PF10536">
    <property type="entry name" value="PMD"/>
    <property type="match status" value="1"/>
</dbReference>
<evidence type="ECO:0000313" key="4">
    <source>
        <dbReference type="EMBL" id="KAK1358692.1"/>
    </source>
</evidence>
<comment type="similarity">
    <text evidence="1">Belongs to the TIM50 family.</text>
</comment>
<gene>
    <name evidence="4" type="ORF">POM88_043166</name>
</gene>
<keyword evidence="5" id="KW-1185">Reference proteome</keyword>
<feature type="region of interest" description="Disordered" evidence="2">
    <location>
        <begin position="506"/>
        <end position="527"/>
    </location>
</feature>
<keyword evidence="1" id="KW-0496">Mitochondrion</keyword>
<keyword evidence="1" id="KW-0811">Translocation</keyword>
<evidence type="ECO:0000313" key="5">
    <source>
        <dbReference type="Proteomes" id="UP001237642"/>
    </source>
</evidence>
<keyword evidence="1" id="KW-0809">Transit peptide</keyword>
<comment type="subcellular location">
    <subcellularLocation>
        <location evidence="1">Mitochondrion inner membrane</location>
        <topology evidence="1">Single-pass membrane protein</topology>
    </subcellularLocation>
</comment>
<dbReference type="PROSITE" id="PS50969">
    <property type="entry name" value="FCP1"/>
    <property type="match status" value="1"/>
</dbReference>
<dbReference type="Proteomes" id="UP001237642">
    <property type="component" value="Unassembled WGS sequence"/>
</dbReference>
<evidence type="ECO:0000256" key="1">
    <source>
        <dbReference type="RuleBase" id="RU365079"/>
    </source>
</evidence>
<dbReference type="InterPro" id="IPR019557">
    <property type="entry name" value="AminoTfrase-like_pln_mobile"/>
</dbReference>
<dbReference type="SMART" id="SM00577">
    <property type="entry name" value="CPDc"/>
    <property type="match status" value="1"/>
</dbReference>
<dbReference type="InterPro" id="IPR036412">
    <property type="entry name" value="HAD-like_sf"/>
</dbReference>
<evidence type="ECO:0000259" key="3">
    <source>
        <dbReference type="PROSITE" id="PS50969"/>
    </source>
</evidence>
<keyword evidence="1" id="KW-0813">Transport</keyword>
<evidence type="ECO:0000256" key="2">
    <source>
        <dbReference type="SAM" id="MobiDB-lite"/>
    </source>
</evidence>
<dbReference type="Pfam" id="PF03031">
    <property type="entry name" value="NIF"/>
    <property type="match status" value="1"/>
</dbReference>
<dbReference type="AlphaFoldDB" id="A0AAD8H311"/>
<sequence length="527" mass="60247">MLTGLPVSGKPVLGHTDDPIILFNKAFPSSRIEDYKTETAIFGKGKIKTTWLHNRFSSLQVNEGDPLWDEYRRAFMLWCISSYIVPDASTGLVEIEYTTVLGDLEDIGNYAWGAAAWATMQHQLKSRKLNGMAFALVVFMVLRVQPLHDLLLGYSGEQPIAEYQFPLILSYLTPLTKSCNSRCCLKNMSYDFLATVRPDQVNPNPYTRFPPRCKDQLFKACSKTLCFNRVVVEPHEPNRIPGQFGFVEVVVDPDFSHFPDIKDQLPKKGPKKCRDLSKEYARFTKFWNDRSPLRGPLLDNWEVQPWMEEYQGDIVMKDASNSRRKLLILDINGLLADIVEPIPRGNKFCLRVGSKAVFKRPHCEDFMLFCLERFDVGIWSSKTKKNVDSILARLLSFHTRFQLKFCWDQSNCTVTNLKTPESGNKFVMYKEIKKLSAIGGYDESNTLLVDDSPYKAYKNSPNTAIFPKTYSYKNLEDDSLGPEGDLRVYLEGLALAENVQEYVKNHPFGQRPINNDPDQDGSDFPNL</sequence>
<keyword evidence="1" id="KW-0653">Protein transport</keyword>
<dbReference type="InterPro" id="IPR050365">
    <property type="entry name" value="TIM50"/>
</dbReference>
<dbReference type="GO" id="GO:0005744">
    <property type="term" value="C:TIM23 mitochondrial import inner membrane translocase complex"/>
    <property type="evidence" value="ECO:0007669"/>
    <property type="project" value="UniProtKB-UniRule"/>
</dbReference>
<reference evidence="4" key="1">
    <citation type="submission" date="2023-02" db="EMBL/GenBank/DDBJ databases">
        <title>Genome of toxic invasive species Heracleum sosnowskyi carries increased number of genes despite the absence of recent whole-genome duplications.</title>
        <authorList>
            <person name="Schelkunov M."/>
            <person name="Shtratnikova V."/>
            <person name="Makarenko M."/>
            <person name="Klepikova A."/>
            <person name="Omelchenko D."/>
            <person name="Novikova G."/>
            <person name="Obukhova E."/>
            <person name="Bogdanov V."/>
            <person name="Penin A."/>
            <person name="Logacheva M."/>
        </authorList>
    </citation>
    <scope>NUCLEOTIDE SEQUENCE</scope>
    <source>
        <strain evidence="4">Hsosn_3</strain>
        <tissue evidence="4">Leaf</tissue>
    </source>
</reference>
<comment type="caution">
    <text evidence="4">The sequence shown here is derived from an EMBL/GenBank/DDBJ whole genome shotgun (WGS) entry which is preliminary data.</text>
</comment>